<feature type="region of interest" description="Disordered" evidence="8">
    <location>
        <begin position="775"/>
        <end position="794"/>
    </location>
</feature>
<proteinExistence type="predicted"/>
<dbReference type="Pfam" id="PF00172">
    <property type="entry name" value="Zn_clus"/>
    <property type="match status" value="1"/>
</dbReference>
<dbReference type="PROSITE" id="PS50048">
    <property type="entry name" value="ZN2_CY6_FUNGAL_2"/>
    <property type="match status" value="1"/>
</dbReference>
<evidence type="ECO:0000256" key="2">
    <source>
        <dbReference type="ARBA" id="ARBA00022723"/>
    </source>
</evidence>
<keyword evidence="3" id="KW-0862">Zinc</keyword>
<dbReference type="InterPro" id="IPR051615">
    <property type="entry name" value="Transcr_Regulatory_Elem"/>
</dbReference>
<dbReference type="CDD" id="cd00067">
    <property type="entry name" value="GAL4"/>
    <property type="match status" value="1"/>
</dbReference>
<gene>
    <name evidence="10" type="ORF">EX895_005787</name>
</gene>
<feature type="region of interest" description="Disordered" evidence="8">
    <location>
        <begin position="106"/>
        <end position="157"/>
    </location>
</feature>
<keyword evidence="6" id="KW-0804">Transcription</keyword>
<dbReference type="KEGG" id="sgra:EX895_005787"/>
<dbReference type="GeneID" id="40728682"/>
<dbReference type="InterPro" id="IPR001138">
    <property type="entry name" value="Zn2Cys6_DnaBD"/>
</dbReference>
<evidence type="ECO:0000256" key="6">
    <source>
        <dbReference type="ARBA" id="ARBA00023163"/>
    </source>
</evidence>
<feature type="region of interest" description="Disordered" evidence="8">
    <location>
        <begin position="638"/>
        <end position="731"/>
    </location>
</feature>
<organism evidence="10 11">
    <name type="scientific">Sporisorium graminicola</name>
    <dbReference type="NCBI Taxonomy" id="280036"/>
    <lineage>
        <taxon>Eukaryota</taxon>
        <taxon>Fungi</taxon>
        <taxon>Dikarya</taxon>
        <taxon>Basidiomycota</taxon>
        <taxon>Ustilaginomycotina</taxon>
        <taxon>Ustilaginomycetes</taxon>
        <taxon>Ustilaginales</taxon>
        <taxon>Ustilaginaceae</taxon>
        <taxon>Sporisorium</taxon>
    </lineage>
</organism>
<evidence type="ECO:0000256" key="5">
    <source>
        <dbReference type="ARBA" id="ARBA00023125"/>
    </source>
</evidence>
<evidence type="ECO:0000256" key="8">
    <source>
        <dbReference type="SAM" id="MobiDB-lite"/>
    </source>
</evidence>
<dbReference type="Gene3D" id="4.10.240.10">
    <property type="entry name" value="Zn(2)-C6 fungal-type DNA-binding domain"/>
    <property type="match status" value="1"/>
</dbReference>
<keyword evidence="7" id="KW-0539">Nucleus</keyword>
<evidence type="ECO:0000256" key="1">
    <source>
        <dbReference type="ARBA" id="ARBA00004123"/>
    </source>
</evidence>
<feature type="domain" description="Zn(2)-C6 fungal-type" evidence="9">
    <location>
        <begin position="12"/>
        <end position="43"/>
    </location>
</feature>
<dbReference type="SMART" id="SM00906">
    <property type="entry name" value="Fungal_trans"/>
    <property type="match status" value="1"/>
</dbReference>
<reference evidence="10 11" key="1">
    <citation type="submission" date="2019-05" db="EMBL/GenBank/DDBJ databases">
        <title>Sporisorium graminicola CBS 10092 draft sequencing and annotation.</title>
        <authorList>
            <person name="Solano-Gonzalez S."/>
            <person name="Caddick M.X."/>
            <person name="Darby A."/>
        </authorList>
    </citation>
    <scope>NUCLEOTIDE SEQUENCE [LARGE SCALE GENOMIC DNA]</scope>
    <source>
        <strain evidence="10 11">CBS 10092</strain>
    </source>
</reference>
<dbReference type="GO" id="GO:0006351">
    <property type="term" value="P:DNA-templated transcription"/>
    <property type="evidence" value="ECO:0007669"/>
    <property type="project" value="InterPro"/>
</dbReference>
<dbReference type="Proteomes" id="UP000306050">
    <property type="component" value="Chromosome SGRAM_8"/>
</dbReference>
<dbReference type="GO" id="GO:0000981">
    <property type="term" value="F:DNA-binding transcription factor activity, RNA polymerase II-specific"/>
    <property type="evidence" value="ECO:0007669"/>
    <property type="project" value="InterPro"/>
</dbReference>
<dbReference type="Pfam" id="PF04082">
    <property type="entry name" value="Fungal_trans"/>
    <property type="match status" value="1"/>
</dbReference>
<sequence>MPPRDQRVIPKACSNCRRKKIRCDLTKPACRNCTQVYHVDCIYDASLSYRSAEVLLARVAKAEGLLDMLSENPDSLPTVLSQWQSSRAARADINRATNLDPSTSMITAHQQSASPLSPSSSTPHARLASASSNASDAAAFTTPPHPPLPSFRRPDSDSDLDEQMRFIRQLPLNLIDHLQYIHWTWQWPIHCFADRDATIQDLARIHTDPPRYASPLLLLTMLAHAARFSNRVVVQTSAPTDSFKMGGIFLTRAKQLLYKQLDAPPTLSDTAAILMMASRQVACGSFTQAWVYSGMAIRMIEDMGIPAMAASIASSSNQMQALKDPETRRAWRLFWSGFTFDKTLAFGLGRKPALTWSGEIKSIWLGQPTRDASPSWPETSQASTVHDPSGLKIPVMAAITDKSEASSDEPVMGRTSHYPYETFGNWCSLSALLGEILELSTRSHGQSTNADTRSAILSLRHRLSQWRHDLPDHIGISDPSREPASRPPNIMALNMIYQTCRILVHSSGRSGPAASASMRIDNLVDDSPNHDQSAHIDADGQDDQVCRAAAIEIHALLEMWSRSFAFDRMTWLIGCCVYTGAVVNAQDVRHPNLDTARQAASRLNFASYALGISASFTPGIRKSTSALLEFAERINAEHRSRSHKLSTAGSDYVEDGLNATSPSVHSTASWNISESSPANDDRRQTSAMPAEAPRSQQKRKARVAPGQPAQKRSSEAVKPPLPNNGLDSQYQGQWNLGTVDLDTMFKEVLDAETGHQDPHMGNGSVMPIQHVGPQAAMQPTTSTSNLPPPPAHASEPDAILWENIMGTSHWNLDALINDKDLLDALGTLPLYPGDQP</sequence>
<evidence type="ECO:0000256" key="4">
    <source>
        <dbReference type="ARBA" id="ARBA00023015"/>
    </source>
</evidence>
<dbReference type="SMART" id="SM00066">
    <property type="entry name" value="GAL4"/>
    <property type="match status" value="1"/>
</dbReference>
<dbReference type="InterPro" id="IPR007219">
    <property type="entry name" value="XnlR_reg_dom"/>
</dbReference>
<dbReference type="RefSeq" id="XP_029736692.1">
    <property type="nucleotide sequence ID" value="XM_029886379.1"/>
</dbReference>
<feature type="compositionally biased region" description="Polar residues" evidence="8">
    <location>
        <begin position="658"/>
        <end position="678"/>
    </location>
</feature>
<dbReference type="GO" id="GO:0008270">
    <property type="term" value="F:zinc ion binding"/>
    <property type="evidence" value="ECO:0007669"/>
    <property type="project" value="InterPro"/>
</dbReference>
<evidence type="ECO:0000256" key="3">
    <source>
        <dbReference type="ARBA" id="ARBA00022833"/>
    </source>
</evidence>
<dbReference type="OrthoDB" id="2428527at2759"/>
<keyword evidence="2" id="KW-0479">Metal-binding</keyword>
<feature type="compositionally biased region" description="Low complexity" evidence="8">
    <location>
        <begin position="112"/>
        <end position="142"/>
    </location>
</feature>
<protein>
    <recommendedName>
        <fullName evidence="9">Zn(2)-C6 fungal-type domain-containing protein</fullName>
    </recommendedName>
</protein>
<evidence type="ECO:0000259" key="9">
    <source>
        <dbReference type="PROSITE" id="PS50048"/>
    </source>
</evidence>
<comment type="caution">
    <text evidence="10">The sequence shown here is derived from an EMBL/GenBank/DDBJ whole genome shotgun (WGS) entry which is preliminary data.</text>
</comment>
<dbReference type="PROSITE" id="PS00463">
    <property type="entry name" value="ZN2_CY6_FUNGAL_1"/>
    <property type="match status" value="1"/>
</dbReference>
<dbReference type="PANTHER" id="PTHR31313">
    <property type="entry name" value="TY1 ENHANCER ACTIVATOR"/>
    <property type="match status" value="1"/>
</dbReference>
<accession>A0A4U7KLT9</accession>
<keyword evidence="11" id="KW-1185">Reference proteome</keyword>
<dbReference type="GO" id="GO:0003677">
    <property type="term" value="F:DNA binding"/>
    <property type="evidence" value="ECO:0007669"/>
    <property type="project" value="UniProtKB-KW"/>
</dbReference>
<dbReference type="SUPFAM" id="SSF57701">
    <property type="entry name" value="Zn2/Cys6 DNA-binding domain"/>
    <property type="match status" value="1"/>
</dbReference>
<dbReference type="PANTHER" id="PTHR31313:SF81">
    <property type="entry name" value="TY1 ENHANCER ACTIVATOR"/>
    <property type="match status" value="1"/>
</dbReference>
<comment type="subcellular location">
    <subcellularLocation>
        <location evidence="1">Nucleus</location>
    </subcellularLocation>
</comment>
<evidence type="ECO:0000256" key="7">
    <source>
        <dbReference type="ARBA" id="ARBA00023242"/>
    </source>
</evidence>
<keyword evidence="4" id="KW-0805">Transcription regulation</keyword>
<dbReference type="CDD" id="cd12148">
    <property type="entry name" value="fungal_TF_MHR"/>
    <property type="match status" value="1"/>
</dbReference>
<dbReference type="EMBL" id="SRRM01000021">
    <property type="protein sequence ID" value="TKY84707.1"/>
    <property type="molecule type" value="Genomic_DNA"/>
</dbReference>
<evidence type="ECO:0000313" key="10">
    <source>
        <dbReference type="EMBL" id="TKY84707.1"/>
    </source>
</evidence>
<dbReference type="AlphaFoldDB" id="A0A4U7KLT9"/>
<evidence type="ECO:0000313" key="11">
    <source>
        <dbReference type="Proteomes" id="UP000306050"/>
    </source>
</evidence>
<name>A0A4U7KLT9_9BASI</name>
<keyword evidence="5" id="KW-0238">DNA-binding</keyword>
<dbReference type="InterPro" id="IPR036864">
    <property type="entry name" value="Zn2-C6_fun-type_DNA-bd_sf"/>
</dbReference>
<dbReference type="GO" id="GO:0005634">
    <property type="term" value="C:nucleus"/>
    <property type="evidence" value="ECO:0007669"/>
    <property type="project" value="UniProtKB-SubCell"/>
</dbReference>